<proteinExistence type="predicted"/>
<protein>
    <submittedName>
        <fullName evidence="1">Uncharacterized protein</fullName>
    </submittedName>
</protein>
<evidence type="ECO:0000313" key="1">
    <source>
        <dbReference type="EMBL" id="MFC5023624.1"/>
    </source>
</evidence>
<evidence type="ECO:0000313" key="2">
    <source>
        <dbReference type="Proteomes" id="UP001595829"/>
    </source>
</evidence>
<reference evidence="2" key="1">
    <citation type="journal article" date="2019" name="Int. J. Syst. Evol. Microbiol.">
        <title>The Global Catalogue of Microorganisms (GCM) 10K type strain sequencing project: providing services to taxonomists for standard genome sequencing and annotation.</title>
        <authorList>
            <consortium name="The Broad Institute Genomics Platform"/>
            <consortium name="The Broad Institute Genome Sequencing Center for Infectious Disease"/>
            <person name="Wu L."/>
            <person name="Ma J."/>
        </authorList>
    </citation>
    <scope>NUCLEOTIDE SEQUENCE [LARGE SCALE GENOMIC DNA]</scope>
    <source>
        <strain evidence="2">CGMCC 4.1648</strain>
    </source>
</reference>
<name>A0ABV9XGM9_9ACTN</name>
<dbReference type="EMBL" id="JBHSJD010000011">
    <property type="protein sequence ID" value="MFC5023624.1"/>
    <property type="molecule type" value="Genomic_DNA"/>
</dbReference>
<keyword evidence="2" id="KW-1185">Reference proteome</keyword>
<organism evidence="1 2">
    <name type="scientific">Streptomyces coeruleoprunus</name>
    <dbReference type="NCBI Taxonomy" id="285563"/>
    <lineage>
        <taxon>Bacteria</taxon>
        <taxon>Bacillati</taxon>
        <taxon>Actinomycetota</taxon>
        <taxon>Actinomycetes</taxon>
        <taxon>Kitasatosporales</taxon>
        <taxon>Streptomycetaceae</taxon>
        <taxon>Streptomyces</taxon>
    </lineage>
</organism>
<gene>
    <name evidence="1" type="ORF">ACFPM3_15910</name>
</gene>
<dbReference type="Proteomes" id="UP001595829">
    <property type="component" value="Unassembled WGS sequence"/>
</dbReference>
<comment type="caution">
    <text evidence="1">The sequence shown here is derived from an EMBL/GenBank/DDBJ whole genome shotgun (WGS) entry which is preliminary data.</text>
</comment>
<sequence>MTVDSLDVGLDLLDRQLLDRAGTLLGKVDDLRFDDPGDGRPPELAALLVGQRAFGQRLGGPLGRWWTAVAERLAGGATPAEVPLALVREYGPAVRLAVRAEDLPALGRAERYLSHRFIGRIPGAHRESK</sequence>
<accession>A0ABV9XGM9</accession>
<dbReference type="RefSeq" id="WP_345687964.1">
    <property type="nucleotide sequence ID" value="NZ_BAABIT010000001.1"/>
</dbReference>